<evidence type="ECO:0000313" key="3">
    <source>
        <dbReference type="Proteomes" id="UP000824193"/>
    </source>
</evidence>
<dbReference type="InterPro" id="IPR014238">
    <property type="entry name" value="Spore_YlmC/YmxH"/>
</dbReference>
<dbReference type="Gene3D" id="2.30.30.240">
    <property type="entry name" value="PRC-barrel domain"/>
    <property type="match status" value="1"/>
</dbReference>
<protein>
    <submittedName>
        <fullName evidence="2">YlmC/YmxH family sporulation protein</fullName>
    </submittedName>
</protein>
<dbReference type="Pfam" id="PF05239">
    <property type="entry name" value="PRC"/>
    <property type="match status" value="1"/>
</dbReference>
<reference evidence="2" key="2">
    <citation type="submission" date="2021-04" db="EMBL/GenBank/DDBJ databases">
        <authorList>
            <person name="Gilroy R."/>
        </authorList>
    </citation>
    <scope>NUCLEOTIDE SEQUENCE</scope>
    <source>
        <strain evidence="2">2239</strain>
    </source>
</reference>
<dbReference type="PANTHER" id="PTHR40061">
    <property type="entry name" value="SPORULATION PROTEIN YLMC-RELATED"/>
    <property type="match status" value="1"/>
</dbReference>
<dbReference type="EMBL" id="DXFW01000012">
    <property type="protein sequence ID" value="HIX05249.1"/>
    <property type="molecule type" value="Genomic_DNA"/>
</dbReference>
<sequence>MTLSELCKKDVIQVPLGANLGRADDLRFDPQTAALEGIVLLGRPRLFGLLGRQEDVFIPWREIETIGADVILVRTQLPAGTPKAHGGFWARLLE</sequence>
<evidence type="ECO:0000259" key="1">
    <source>
        <dbReference type="Pfam" id="PF05239"/>
    </source>
</evidence>
<dbReference type="InterPro" id="IPR027275">
    <property type="entry name" value="PRC-brl_dom"/>
</dbReference>
<comment type="caution">
    <text evidence="2">The sequence shown here is derived from an EMBL/GenBank/DDBJ whole genome shotgun (WGS) entry which is preliminary data.</text>
</comment>
<dbReference type="AlphaFoldDB" id="A0A9D1V3V8"/>
<dbReference type="PANTHER" id="PTHR40061:SF1">
    <property type="entry name" value="SPORULATION PROTEIN YLMC-RELATED"/>
    <property type="match status" value="1"/>
</dbReference>
<dbReference type="InterPro" id="IPR011033">
    <property type="entry name" value="PRC_barrel-like_sf"/>
</dbReference>
<gene>
    <name evidence="2" type="ORF">H9865_03955</name>
</gene>
<dbReference type="NCBIfam" id="TIGR02888">
    <property type="entry name" value="spore_YlmC_YmxH"/>
    <property type="match status" value="1"/>
</dbReference>
<name>A0A9D1V3V8_9FIRM</name>
<reference evidence="2" key="1">
    <citation type="journal article" date="2021" name="PeerJ">
        <title>Extensive microbial diversity within the chicken gut microbiome revealed by metagenomics and culture.</title>
        <authorList>
            <person name="Gilroy R."/>
            <person name="Ravi A."/>
            <person name="Getino M."/>
            <person name="Pursley I."/>
            <person name="Horton D.L."/>
            <person name="Alikhan N.F."/>
            <person name="Baker D."/>
            <person name="Gharbi K."/>
            <person name="Hall N."/>
            <person name="Watson M."/>
            <person name="Adriaenssens E.M."/>
            <person name="Foster-Nyarko E."/>
            <person name="Jarju S."/>
            <person name="Secka A."/>
            <person name="Antonio M."/>
            <person name="Oren A."/>
            <person name="Chaudhuri R.R."/>
            <person name="La Ragione R."/>
            <person name="Hildebrand F."/>
            <person name="Pallen M.J."/>
        </authorList>
    </citation>
    <scope>NUCLEOTIDE SEQUENCE</scope>
    <source>
        <strain evidence="2">2239</strain>
    </source>
</reference>
<proteinExistence type="predicted"/>
<accession>A0A9D1V3V8</accession>
<evidence type="ECO:0000313" key="2">
    <source>
        <dbReference type="EMBL" id="HIX05249.1"/>
    </source>
</evidence>
<feature type="domain" description="PRC-barrel" evidence="1">
    <location>
        <begin position="2"/>
        <end position="74"/>
    </location>
</feature>
<organism evidence="2 3">
    <name type="scientific">Candidatus Allofournierella pullicola</name>
    <dbReference type="NCBI Taxonomy" id="2838596"/>
    <lineage>
        <taxon>Bacteria</taxon>
        <taxon>Bacillati</taxon>
        <taxon>Bacillota</taxon>
        <taxon>Clostridia</taxon>
        <taxon>Eubacteriales</taxon>
        <taxon>Oscillospiraceae</taxon>
        <taxon>Allofournierella</taxon>
    </lineage>
</organism>
<dbReference type="Proteomes" id="UP000824193">
    <property type="component" value="Unassembled WGS sequence"/>
</dbReference>
<dbReference type="SUPFAM" id="SSF50346">
    <property type="entry name" value="PRC-barrel domain"/>
    <property type="match status" value="1"/>
</dbReference>